<dbReference type="AlphaFoldDB" id="A0A7X2H9P0"/>
<accession>A0A7X2H9P0</accession>
<dbReference type="EMBL" id="WJXB01000012">
    <property type="protein sequence ID" value="MRN56099.1"/>
    <property type="molecule type" value="Genomic_DNA"/>
</dbReference>
<evidence type="ECO:0000313" key="2">
    <source>
        <dbReference type="Proteomes" id="UP000463051"/>
    </source>
</evidence>
<sequence>MLIEAGYILVKGSTEISNDCSYLPNPFFSASDHICDFIPGCWGHSWVNKTEKEYSQIRNLNLDKSTVEKINKWIDLEFEKGELSWLFLFNSVQLASQFYKEFINTSNIKLLGLGLNRYDADEFIDEYKDYYDNQPNLGKPGLLTNVMKGIEIDDSGEFLGHEVLGHDMGFFSSYACNDLGKDYINKLKININANGLIYDYEDAKQTCEYCYSDESGAEPAFWQPWSISQYNL</sequence>
<gene>
    <name evidence="1" type="ORF">GJB61_24290</name>
</gene>
<comment type="caution">
    <text evidence="1">The sequence shown here is derived from an EMBL/GenBank/DDBJ whole genome shotgun (WGS) entry which is preliminary data.</text>
</comment>
<name>A0A7X2H9P0_9BACL</name>
<evidence type="ECO:0000313" key="1">
    <source>
        <dbReference type="EMBL" id="MRN56099.1"/>
    </source>
</evidence>
<proteinExistence type="predicted"/>
<dbReference type="Proteomes" id="UP000463051">
    <property type="component" value="Unassembled WGS sequence"/>
</dbReference>
<protein>
    <submittedName>
        <fullName evidence="1">Uncharacterized protein</fullName>
    </submittedName>
</protein>
<keyword evidence="2" id="KW-1185">Reference proteome</keyword>
<reference evidence="1 2" key="1">
    <citation type="submission" date="2019-11" db="EMBL/GenBank/DDBJ databases">
        <title>Paenibacillus monticola sp. nov., a novel PGPR strain isolated from mountain sample in China.</title>
        <authorList>
            <person name="Zhao Q."/>
            <person name="Li H.-P."/>
            <person name="Zhang J.-L."/>
        </authorList>
    </citation>
    <scope>NUCLEOTIDE SEQUENCE [LARGE SCALE GENOMIC DNA]</scope>
    <source>
        <strain evidence="1 2">LC-T2</strain>
    </source>
</reference>
<organism evidence="1 2">
    <name type="scientific">Paenibacillus monticola</name>
    <dbReference type="NCBI Taxonomy" id="2666075"/>
    <lineage>
        <taxon>Bacteria</taxon>
        <taxon>Bacillati</taxon>
        <taxon>Bacillota</taxon>
        <taxon>Bacilli</taxon>
        <taxon>Bacillales</taxon>
        <taxon>Paenibacillaceae</taxon>
        <taxon>Paenibacillus</taxon>
    </lineage>
</organism>
<dbReference type="RefSeq" id="WP_154121600.1">
    <property type="nucleotide sequence ID" value="NZ_WJXB01000012.1"/>
</dbReference>